<keyword evidence="4" id="KW-1185">Reference proteome</keyword>
<dbReference type="InterPro" id="IPR003675">
    <property type="entry name" value="Rce1/LyrA-like_dom"/>
</dbReference>
<feature type="domain" description="CAAX prenyl protease 2/Lysostaphin resistance protein A-like" evidence="2">
    <location>
        <begin position="142"/>
        <end position="241"/>
    </location>
</feature>
<comment type="caution">
    <text evidence="3">The sequence shown here is derived from an EMBL/GenBank/DDBJ whole genome shotgun (WGS) entry which is preliminary data.</text>
</comment>
<dbReference type="GO" id="GO:0080120">
    <property type="term" value="P:CAAX-box protein maturation"/>
    <property type="evidence" value="ECO:0007669"/>
    <property type="project" value="UniProtKB-ARBA"/>
</dbReference>
<dbReference type="Proteomes" id="UP000248544">
    <property type="component" value="Unassembled WGS sequence"/>
</dbReference>
<feature type="transmembrane region" description="Helical" evidence="1">
    <location>
        <begin position="170"/>
        <end position="188"/>
    </location>
</feature>
<name>A0A2W2HGF1_9ACTN</name>
<keyword evidence="3" id="KW-0645">Protease</keyword>
<keyword evidence="1" id="KW-0812">Transmembrane</keyword>
<sequence length="300" mass="31583">MRSRRSDLTVFVLVAYGLAWLTALPLWTGAGLSSSWLPLVGIALMFTPAIGVLAVWRRSGARRAEVAAATGLGLGPSRRRTLLLILAVWLGTPLVAALAIALSVAVGALSVDLAGLSMLRGLPGGIDPQVFLAVQVISGLTIGTLITAIPAFGEEWGWRGWLLPHLTERFGVARGLLVSGVIWGLWHAPLTLLGYNYPTIGPWAALYFVGFTVIYGVIIGWLRLYSGSVWPSVVAHSVLNAGSVSLVFLVGDARQPPDLVFAGISGLVGWAVLAVIAVALPRLLPVRRAAPIAASPRPAE</sequence>
<dbReference type="PANTHER" id="PTHR35797">
    <property type="entry name" value="PROTEASE-RELATED"/>
    <property type="match status" value="1"/>
</dbReference>
<dbReference type="Pfam" id="PF02517">
    <property type="entry name" value="Rce1-like"/>
    <property type="match status" value="1"/>
</dbReference>
<dbReference type="PANTHER" id="PTHR35797:SF1">
    <property type="entry name" value="PROTEASE"/>
    <property type="match status" value="1"/>
</dbReference>
<evidence type="ECO:0000313" key="3">
    <source>
        <dbReference type="EMBL" id="PZG45247.1"/>
    </source>
</evidence>
<feature type="transmembrane region" description="Helical" evidence="1">
    <location>
        <begin position="7"/>
        <end position="30"/>
    </location>
</feature>
<proteinExistence type="predicted"/>
<keyword evidence="1" id="KW-0472">Membrane</keyword>
<keyword evidence="3" id="KW-0482">Metalloprotease</keyword>
<feature type="transmembrane region" description="Helical" evidence="1">
    <location>
        <begin position="260"/>
        <end position="280"/>
    </location>
</feature>
<feature type="transmembrane region" description="Helical" evidence="1">
    <location>
        <begin position="82"/>
        <end position="110"/>
    </location>
</feature>
<gene>
    <name evidence="3" type="ORF">C1I98_15820</name>
</gene>
<evidence type="ECO:0000259" key="2">
    <source>
        <dbReference type="Pfam" id="PF02517"/>
    </source>
</evidence>
<feature type="transmembrane region" description="Helical" evidence="1">
    <location>
        <begin position="229"/>
        <end position="248"/>
    </location>
</feature>
<dbReference type="GO" id="GO:0006508">
    <property type="term" value="P:proteolysis"/>
    <property type="evidence" value="ECO:0007669"/>
    <property type="project" value="UniProtKB-KW"/>
</dbReference>
<feature type="transmembrane region" description="Helical" evidence="1">
    <location>
        <begin position="130"/>
        <end position="149"/>
    </location>
</feature>
<protein>
    <submittedName>
        <fullName evidence="3">CPBP family intramembrane metalloprotease domain-containing protein</fullName>
    </submittedName>
</protein>
<keyword evidence="1" id="KW-1133">Transmembrane helix</keyword>
<keyword evidence="3" id="KW-0378">Hydrolase</keyword>
<evidence type="ECO:0000313" key="4">
    <source>
        <dbReference type="Proteomes" id="UP000248544"/>
    </source>
</evidence>
<feature type="transmembrane region" description="Helical" evidence="1">
    <location>
        <begin position="36"/>
        <end position="56"/>
    </location>
</feature>
<accession>A0A2W2HGF1</accession>
<dbReference type="AlphaFoldDB" id="A0A2W2HGF1"/>
<feature type="transmembrane region" description="Helical" evidence="1">
    <location>
        <begin position="200"/>
        <end position="222"/>
    </location>
</feature>
<evidence type="ECO:0000256" key="1">
    <source>
        <dbReference type="SAM" id="Phobius"/>
    </source>
</evidence>
<dbReference type="RefSeq" id="WP_111168228.1">
    <property type="nucleotide sequence ID" value="NZ_POUA01000109.1"/>
</dbReference>
<dbReference type="GO" id="GO:0008237">
    <property type="term" value="F:metallopeptidase activity"/>
    <property type="evidence" value="ECO:0007669"/>
    <property type="project" value="UniProtKB-KW"/>
</dbReference>
<reference evidence="3 4" key="1">
    <citation type="submission" date="2018-01" db="EMBL/GenBank/DDBJ databases">
        <title>Draft genome sequence of Sphaerisporangium sp. 7K107.</title>
        <authorList>
            <person name="Sahin N."/>
            <person name="Saygin H."/>
            <person name="Ay H."/>
        </authorList>
    </citation>
    <scope>NUCLEOTIDE SEQUENCE [LARGE SCALE GENOMIC DNA]</scope>
    <source>
        <strain evidence="3 4">7K107</strain>
    </source>
</reference>
<dbReference type="InterPro" id="IPR042150">
    <property type="entry name" value="MmRce1-like"/>
</dbReference>
<dbReference type="EMBL" id="POUA01000109">
    <property type="protein sequence ID" value="PZG45247.1"/>
    <property type="molecule type" value="Genomic_DNA"/>
</dbReference>
<dbReference type="GO" id="GO:0004175">
    <property type="term" value="F:endopeptidase activity"/>
    <property type="evidence" value="ECO:0007669"/>
    <property type="project" value="UniProtKB-ARBA"/>
</dbReference>
<organism evidence="3 4">
    <name type="scientific">Spongiactinospora gelatinilytica</name>
    <dbReference type="NCBI Taxonomy" id="2666298"/>
    <lineage>
        <taxon>Bacteria</taxon>
        <taxon>Bacillati</taxon>
        <taxon>Actinomycetota</taxon>
        <taxon>Actinomycetes</taxon>
        <taxon>Streptosporangiales</taxon>
        <taxon>Streptosporangiaceae</taxon>
        <taxon>Spongiactinospora</taxon>
    </lineage>
</organism>